<evidence type="ECO:0000256" key="2">
    <source>
        <dbReference type="ARBA" id="ARBA00022801"/>
    </source>
</evidence>
<proteinExistence type="inferred from homology"/>
<evidence type="ECO:0000256" key="1">
    <source>
        <dbReference type="ARBA" id="ARBA00005964"/>
    </source>
</evidence>
<keyword evidence="2 3" id="KW-0378">Hydrolase</keyword>
<protein>
    <recommendedName>
        <fullName evidence="3">Carboxylic ester hydrolase</fullName>
        <ecNumber evidence="3">3.1.1.-</ecNumber>
    </recommendedName>
</protein>
<dbReference type="Proteomes" id="UP001500192">
    <property type="component" value="Unassembled WGS sequence"/>
</dbReference>
<feature type="region of interest" description="Disordered" evidence="4">
    <location>
        <begin position="479"/>
        <end position="503"/>
    </location>
</feature>
<evidence type="ECO:0000313" key="6">
    <source>
        <dbReference type="EMBL" id="GAA4670792.1"/>
    </source>
</evidence>
<sequence length="503" mass="53733">MATAPTRVRTKVRAGIVEGTSEGGVSRFLGVPFAAAPFGANRLRPPQPVEPWEGVRPAVEYGPTVPKEPYPPQYRAFLPEVDIPGEECLNLNVWTPDPGAEGLPVLVFIHGGAFVAGSGSVAQYDGSAFARDGVVCVTINYRLGAEGFLHLGYGGANLGLLDQLAALEWVRDNIAAFGGDPERVTLAGESAGAMSVTTLLSMERSRGLFARAIAQSGSALHILTDELGRMVSRRLAERLDIEPARAAFARIAPAVLSRAVDDLVRDVQGIPDPVRWGFLALTLTPFAPSVDGEVLESHPLTAFRSGAGASVPLLTGWNRDEGRFFLVAGGAIDAVDDAALAASAEGYGLSGSGLELYRRNRFGASAGDVLAAVFGDWMFAMPAIRVAEAREPAASTWVYRFDHPEDRSNNGFGPAHATELPYVFDTIDQEPTHPLIGDSPSREVADTVHGTWVRFIRDGDPGWSTYRLGSRRVGVLGKDVREETDPAADERRAWEGARSTSSD</sequence>
<feature type="domain" description="Carboxylesterase type B" evidence="5">
    <location>
        <begin position="8"/>
        <end position="461"/>
    </location>
</feature>
<dbReference type="InterPro" id="IPR050309">
    <property type="entry name" value="Type-B_Carboxylest/Lipase"/>
</dbReference>
<comment type="caution">
    <text evidence="6">The sequence shown here is derived from an EMBL/GenBank/DDBJ whole genome shotgun (WGS) entry which is preliminary data.</text>
</comment>
<reference evidence="7" key="1">
    <citation type="journal article" date="2019" name="Int. J. Syst. Evol. Microbiol.">
        <title>The Global Catalogue of Microorganisms (GCM) 10K type strain sequencing project: providing services to taxonomists for standard genome sequencing and annotation.</title>
        <authorList>
            <consortium name="The Broad Institute Genomics Platform"/>
            <consortium name="The Broad Institute Genome Sequencing Center for Infectious Disease"/>
            <person name="Wu L."/>
            <person name="Ma J."/>
        </authorList>
    </citation>
    <scope>NUCLEOTIDE SEQUENCE [LARGE SCALE GENOMIC DNA]</scope>
    <source>
        <strain evidence="7">JCM 18054</strain>
    </source>
</reference>
<feature type="compositionally biased region" description="Basic and acidic residues" evidence="4">
    <location>
        <begin position="479"/>
        <end position="495"/>
    </location>
</feature>
<dbReference type="InterPro" id="IPR019826">
    <property type="entry name" value="Carboxylesterase_B_AS"/>
</dbReference>
<dbReference type="EMBL" id="BAABIB010000169">
    <property type="protein sequence ID" value="GAA4670792.1"/>
    <property type="molecule type" value="Genomic_DNA"/>
</dbReference>
<evidence type="ECO:0000256" key="3">
    <source>
        <dbReference type="RuleBase" id="RU361235"/>
    </source>
</evidence>
<organism evidence="6 7">
    <name type="scientific">Amycolatopsis dongchuanensis</name>
    <dbReference type="NCBI Taxonomy" id="1070866"/>
    <lineage>
        <taxon>Bacteria</taxon>
        <taxon>Bacillati</taxon>
        <taxon>Actinomycetota</taxon>
        <taxon>Actinomycetes</taxon>
        <taxon>Pseudonocardiales</taxon>
        <taxon>Pseudonocardiaceae</taxon>
        <taxon>Amycolatopsis</taxon>
    </lineage>
</organism>
<gene>
    <name evidence="6" type="ORF">GCM10023214_76970</name>
</gene>
<dbReference type="PROSITE" id="PS00122">
    <property type="entry name" value="CARBOXYLESTERASE_B_1"/>
    <property type="match status" value="1"/>
</dbReference>
<dbReference type="InterPro" id="IPR002018">
    <property type="entry name" value="CarbesteraseB"/>
</dbReference>
<dbReference type="RefSeq" id="WP_346056766.1">
    <property type="nucleotide sequence ID" value="NZ_BAABIB010000169.1"/>
</dbReference>
<dbReference type="PANTHER" id="PTHR11559">
    <property type="entry name" value="CARBOXYLESTERASE"/>
    <property type="match status" value="1"/>
</dbReference>
<evidence type="ECO:0000256" key="4">
    <source>
        <dbReference type="SAM" id="MobiDB-lite"/>
    </source>
</evidence>
<comment type="similarity">
    <text evidence="1 3">Belongs to the type-B carboxylesterase/lipase family.</text>
</comment>
<keyword evidence="7" id="KW-1185">Reference proteome</keyword>
<evidence type="ECO:0000259" key="5">
    <source>
        <dbReference type="Pfam" id="PF00135"/>
    </source>
</evidence>
<dbReference type="InterPro" id="IPR029058">
    <property type="entry name" value="AB_hydrolase_fold"/>
</dbReference>
<dbReference type="Gene3D" id="3.40.50.1820">
    <property type="entry name" value="alpha/beta hydrolase"/>
    <property type="match status" value="1"/>
</dbReference>
<accession>A0ABP8VSX8</accession>
<evidence type="ECO:0000313" key="7">
    <source>
        <dbReference type="Proteomes" id="UP001500192"/>
    </source>
</evidence>
<name>A0ABP8VSX8_9PSEU</name>
<dbReference type="EC" id="3.1.1.-" evidence="3"/>
<dbReference type="Pfam" id="PF00135">
    <property type="entry name" value="COesterase"/>
    <property type="match status" value="1"/>
</dbReference>
<dbReference type="SUPFAM" id="SSF53474">
    <property type="entry name" value="alpha/beta-Hydrolases"/>
    <property type="match status" value="1"/>
</dbReference>